<organism evidence="1 2">
    <name type="scientific">Elysia crispata</name>
    <name type="common">lettuce slug</name>
    <dbReference type="NCBI Taxonomy" id="231223"/>
    <lineage>
        <taxon>Eukaryota</taxon>
        <taxon>Metazoa</taxon>
        <taxon>Spiralia</taxon>
        <taxon>Lophotrochozoa</taxon>
        <taxon>Mollusca</taxon>
        <taxon>Gastropoda</taxon>
        <taxon>Heterobranchia</taxon>
        <taxon>Euthyneura</taxon>
        <taxon>Panpulmonata</taxon>
        <taxon>Sacoglossa</taxon>
        <taxon>Placobranchoidea</taxon>
        <taxon>Plakobranchidae</taxon>
        <taxon>Elysia</taxon>
    </lineage>
</organism>
<gene>
    <name evidence="1" type="ORF">RRG08_005052</name>
</gene>
<accession>A0AAE0XYQ3</accession>
<dbReference type="EMBL" id="JAWDGP010007302">
    <property type="protein sequence ID" value="KAK3726447.1"/>
    <property type="molecule type" value="Genomic_DNA"/>
</dbReference>
<keyword evidence="2" id="KW-1185">Reference proteome</keyword>
<proteinExistence type="predicted"/>
<name>A0AAE0XYQ3_9GAST</name>
<sequence length="89" mass="10372">MFHPDVCRQGVESRPAERRLVSYMCPYHISQLFRVHDIVLYFRDAKTQFHVRGQSAQEVAMTNQWLKSAEVRIFYVILTADCLKPISAA</sequence>
<evidence type="ECO:0000313" key="2">
    <source>
        <dbReference type="Proteomes" id="UP001283361"/>
    </source>
</evidence>
<evidence type="ECO:0000313" key="1">
    <source>
        <dbReference type="EMBL" id="KAK3726447.1"/>
    </source>
</evidence>
<dbReference type="Proteomes" id="UP001283361">
    <property type="component" value="Unassembled WGS sequence"/>
</dbReference>
<protein>
    <submittedName>
        <fullName evidence="1">Uncharacterized protein</fullName>
    </submittedName>
</protein>
<dbReference type="AlphaFoldDB" id="A0AAE0XYQ3"/>
<comment type="caution">
    <text evidence="1">The sequence shown here is derived from an EMBL/GenBank/DDBJ whole genome shotgun (WGS) entry which is preliminary data.</text>
</comment>
<reference evidence="1" key="1">
    <citation type="journal article" date="2023" name="G3 (Bethesda)">
        <title>A reference genome for the long-term kleptoplast-retaining sea slug Elysia crispata morphotype clarki.</title>
        <authorList>
            <person name="Eastman K.E."/>
            <person name="Pendleton A.L."/>
            <person name="Shaikh M.A."/>
            <person name="Suttiyut T."/>
            <person name="Ogas R."/>
            <person name="Tomko P."/>
            <person name="Gavelis G."/>
            <person name="Widhalm J.R."/>
            <person name="Wisecaver J.H."/>
        </authorList>
    </citation>
    <scope>NUCLEOTIDE SEQUENCE</scope>
    <source>
        <strain evidence="1">ECLA1</strain>
    </source>
</reference>